<evidence type="ECO:0000313" key="2">
    <source>
        <dbReference type="Proteomes" id="UP000708208"/>
    </source>
</evidence>
<dbReference type="Proteomes" id="UP000708208">
    <property type="component" value="Unassembled WGS sequence"/>
</dbReference>
<feature type="non-terminal residue" evidence="1">
    <location>
        <position position="24"/>
    </location>
</feature>
<sequence length="24" mass="2805">VLLQNAHNAQSRPLKTINQVQRLY</sequence>
<dbReference type="EMBL" id="CAJVCH010061652">
    <property type="protein sequence ID" value="CAG7719476.1"/>
    <property type="molecule type" value="Genomic_DNA"/>
</dbReference>
<organism evidence="1 2">
    <name type="scientific">Allacma fusca</name>
    <dbReference type="NCBI Taxonomy" id="39272"/>
    <lineage>
        <taxon>Eukaryota</taxon>
        <taxon>Metazoa</taxon>
        <taxon>Ecdysozoa</taxon>
        <taxon>Arthropoda</taxon>
        <taxon>Hexapoda</taxon>
        <taxon>Collembola</taxon>
        <taxon>Symphypleona</taxon>
        <taxon>Sminthuridae</taxon>
        <taxon>Allacma</taxon>
    </lineage>
</organism>
<evidence type="ECO:0000313" key="1">
    <source>
        <dbReference type="EMBL" id="CAG7719476.1"/>
    </source>
</evidence>
<name>A0A8J2NNA5_9HEXA</name>
<dbReference type="AlphaFoldDB" id="A0A8J2NNA5"/>
<proteinExistence type="predicted"/>
<accession>A0A8J2NNA5</accession>
<protein>
    <submittedName>
        <fullName evidence="1">Uncharacterized protein</fullName>
    </submittedName>
</protein>
<keyword evidence="2" id="KW-1185">Reference proteome</keyword>
<reference evidence="1" key="1">
    <citation type="submission" date="2021-06" db="EMBL/GenBank/DDBJ databases">
        <authorList>
            <person name="Hodson N. C."/>
            <person name="Mongue J. A."/>
            <person name="Jaron S. K."/>
        </authorList>
    </citation>
    <scope>NUCLEOTIDE SEQUENCE</scope>
</reference>
<gene>
    <name evidence="1" type="ORF">AFUS01_LOCUS8800</name>
</gene>
<comment type="caution">
    <text evidence="1">The sequence shown here is derived from an EMBL/GenBank/DDBJ whole genome shotgun (WGS) entry which is preliminary data.</text>
</comment>